<feature type="signal peptide" evidence="2">
    <location>
        <begin position="1"/>
        <end position="23"/>
    </location>
</feature>
<reference evidence="3 4" key="1">
    <citation type="journal article" date="2022" name="Nat. Genet.">
        <title>Improved pea reference genome and pan-genome highlight genomic features and evolutionary characteristics.</title>
        <authorList>
            <person name="Yang T."/>
            <person name="Liu R."/>
            <person name="Luo Y."/>
            <person name="Hu S."/>
            <person name="Wang D."/>
            <person name="Wang C."/>
            <person name="Pandey M.K."/>
            <person name="Ge S."/>
            <person name="Xu Q."/>
            <person name="Li N."/>
            <person name="Li G."/>
            <person name="Huang Y."/>
            <person name="Saxena R.K."/>
            <person name="Ji Y."/>
            <person name="Li M."/>
            <person name="Yan X."/>
            <person name="He Y."/>
            <person name="Liu Y."/>
            <person name="Wang X."/>
            <person name="Xiang C."/>
            <person name="Varshney R.K."/>
            <person name="Ding H."/>
            <person name="Gao S."/>
            <person name="Zong X."/>
        </authorList>
    </citation>
    <scope>NUCLEOTIDE SEQUENCE [LARGE SCALE GENOMIC DNA]</scope>
    <source>
        <strain evidence="3 4">cv. Zhongwan 6</strain>
    </source>
</reference>
<accession>A0A9D4XR64</accession>
<evidence type="ECO:0000256" key="1">
    <source>
        <dbReference type="SAM" id="MobiDB-lite"/>
    </source>
</evidence>
<proteinExistence type="predicted"/>
<gene>
    <name evidence="3" type="ORF">KIW84_030695</name>
</gene>
<protein>
    <submittedName>
        <fullName evidence="3">Uncharacterized protein</fullName>
    </submittedName>
</protein>
<comment type="caution">
    <text evidence="3">The sequence shown here is derived from an EMBL/GenBank/DDBJ whole genome shotgun (WGS) entry which is preliminary data.</text>
</comment>
<evidence type="ECO:0000313" key="4">
    <source>
        <dbReference type="Proteomes" id="UP001058974"/>
    </source>
</evidence>
<dbReference type="AlphaFoldDB" id="A0A9D4XR64"/>
<dbReference type="EMBL" id="JAMSHJ010000003">
    <property type="protein sequence ID" value="KAI5424609.1"/>
    <property type="molecule type" value="Genomic_DNA"/>
</dbReference>
<evidence type="ECO:0000256" key="2">
    <source>
        <dbReference type="SAM" id="SignalP"/>
    </source>
</evidence>
<feature type="chain" id="PRO_5038384599" evidence="2">
    <location>
        <begin position="24"/>
        <end position="66"/>
    </location>
</feature>
<organism evidence="3 4">
    <name type="scientific">Pisum sativum</name>
    <name type="common">Garden pea</name>
    <name type="synonym">Lathyrus oleraceus</name>
    <dbReference type="NCBI Taxonomy" id="3888"/>
    <lineage>
        <taxon>Eukaryota</taxon>
        <taxon>Viridiplantae</taxon>
        <taxon>Streptophyta</taxon>
        <taxon>Embryophyta</taxon>
        <taxon>Tracheophyta</taxon>
        <taxon>Spermatophyta</taxon>
        <taxon>Magnoliopsida</taxon>
        <taxon>eudicotyledons</taxon>
        <taxon>Gunneridae</taxon>
        <taxon>Pentapetalae</taxon>
        <taxon>rosids</taxon>
        <taxon>fabids</taxon>
        <taxon>Fabales</taxon>
        <taxon>Fabaceae</taxon>
        <taxon>Papilionoideae</taxon>
        <taxon>50 kb inversion clade</taxon>
        <taxon>NPAAA clade</taxon>
        <taxon>Hologalegina</taxon>
        <taxon>IRL clade</taxon>
        <taxon>Fabeae</taxon>
        <taxon>Lathyrus</taxon>
    </lineage>
</organism>
<keyword evidence="4" id="KW-1185">Reference proteome</keyword>
<dbReference type="Gramene" id="Psat03G0069500-T1">
    <property type="protein sequence ID" value="KAI5424609.1"/>
    <property type="gene ID" value="KIW84_030695"/>
</dbReference>
<evidence type="ECO:0000313" key="3">
    <source>
        <dbReference type="EMBL" id="KAI5424609.1"/>
    </source>
</evidence>
<sequence length="66" mass="7490">MKWSRHSFLYALACLLNFPSYQALDAKELTKLRITNIEGVEKPQPELVEKPSKSAKKEQEKVAVSA</sequence>
<dbReference type="Proteomes" id="UP001058974">
    <property type="component" value="Chromosome 3"/>
</dbReference>
<name>A0A9D4XR64_PEA</name>
<keyword evidence="2" id="KW-0732">Signal</keyword>
<feature type="region of interest" description="Disordered" evidence="1">
    <location>
        <begin position="45"/>
        <end position="66"/>
    </location>
</feature>